<dbReference type="PANTHER" id="PTHR47272">
    <property type="entry name" value="DDE_TNP_1_7 DOMAIN-CONTAINING PROTEIN"/>
    <property type="match status" value="1"/>
</dbReference>
<gene>
    <name evidence="3" type="ORF">R3I93_016979</name>
</gene>
<feature type="domain" description="PiggyBac transposable element-derived protein" evidence="2">
    <location>
        <begin position="175"/>
        <end position="343"/>
    </location>
</feature>
<feature type="region of interest" description="Disordered" evidence="1">
    <location>
        <begin position="111"/>
        <end position="136"/>
    </location>
</feature>
<feature type="compositionally biased region" description="Acidic residues" evidence="1">
    <location>
        <begin position="40"/>
        <end position="54"/>
    </location>
</feature>
<dbReference type="Proteomes" id="UP001364617">
    <property type="component" value="Unassembled WGS sequence"/>
</dbReference>
<evidence type="ECO:0000259" key="2">
    <source>
        <dbReference type="Pfam" id="PF13843"/>
    </source>
</evidence>
<feature type="compositionally biased region" description="Acidic residues" evidence="1">
    <location>
        <begin position="66"/>
        <end position="77"/>
    </location>
</feature>
<comment type="caution">
    <text evidence="3">The sequence shown here is derived from an EMBL/GenBank/DDBJ whole genome shotgun (WGS) entry which is preliminary data.</text>
</comment>
<evidence type="ECO:0000256" key="1">
    <source>
        <dbReference type="SAM" id="MobiDB-lite"/>
    </source>
</evidence>
<sequence length="347" mass="39888">MAENTSEKSGSLTRTKRPQERIPLSKALELLLESTAGDNSEVEDLSDNDDPVEDFDYHPPQQDPSSSEEESSGDEDPTPQSTETSRGHKRLRGETYGYLSDRSIAILRTSRRRAQRVESNDSEEPTPGLSFQGKPKQGQGVRWMAAQLTPNLAQFEPEEENEQDKEGWTTLDYVNQYIDKDLLKLIIYCSNATPLARSGYPLSTSVDEMYHFFGASILMTYVPYPQIRMYWSSALRFPAITERFTLDRFYKLRQSIKVVIDDDIPEDLRQCDKFWNLRPFLDRILQGCRSQARPECVSIDEQIIPFTQACPCRQYLPMKPNPVGMKNFVLQRKASCSTLNYIRVQMH</sequence>
<dbReference type="InterPro" id="IPR029526">
    <property type="entry name" value="PGBD"/>
</dbReference>
<feature type="region of interest" description="Disordered" evidence="1">
    <location>
        <begin position="1"/>
        <end position="94"/>
    </location>
</feature>
<dbReference type="AlphaFoldDB" id="A0AAN9CJX2"/>
<dbReference type="Pfam" id="PF13843">
    <property type="entry name" value="DDE_Tnp_1_7"/>
    <property type="match status" value="1"/>
</dbReference>
<protein>
    <recommendedName>
        <fullName evidence="2">PiggyBac transposable element-derived protein domain-containing protein</fullName>
    </recommendedName>
</protein>
<dbReference type="PANTHER" id="PTHR47272:SF2">
    <property type="entry name" value="PIGGYBAC TRANSPOSABLE ELEMENT-DERIVED PROTEIN 3-LIKE"/>
    <property type="match status" value="1"/>
</dbReference>
<evidence type="ECO:0000313" key="4">
    <source>
        <dbReference type="Proteomes" id="UP001364617"/>
    </source>
</evidence>
<reference evidence="3 4" key="1">
    <citation type="submission" date="2024-02" db="EMBL/GenBank/DDBJ databases">
        <title>Chromosome-level genome assembly of the Eurasian Minnow (Phoxinus phoxinus).</title>
        <authorList>
            <person name="Oriowo T.O."/>
            <person name="Martin S."/>
            <person name="Stange M."/>
            <person name="Chrysostomakis Y."/>
            <person name="Brown T."/>
            <person name="Winkler S."/>
            <person name="Kukowka S."/>
            <person name="Myers E.W."/>
            <person name="Bohne A."/>
        </authorList>
    </citation>
    <scope>NUCLEOTIDE SEQUENCE [LARGE SCALE GENOMIC DNA]</scope>
    <source>
        <strain evidence="3">ZFMK-TIS-60720</strain>
        <tissue evidence="3">Whole Organism</tissue>
    </source>
</reference>
<accession>A0AAN9CJX2</accession>
<keyword evidence="4" id="KW-1185">Reference proteome</keyword>
<name>A0AAN9CJX2_9TELE</name>
<evidence type="ECO:0000313" key="3">
    <source>
        <dbReference type="EMBL" id="KAK7136783.1"/>
    </source>
</evidence>
<dbReference type="EMBL" id="JAYKXH010000018">
    <property type="protein sequence ID" value="KAK7136783.1"/>
    <property type="molecule type" value="Genomic_DNA"/>
</dbReference>
<organism evidence="3 4">
    <name type="scientific">Phoxinus phoxinus</name>
    <name type="common">Eurasian minnow</name>
    <dbReference type="NCBI Taxonomy" id="58324"/>
    <lineage>
        <taxon>Eukaryota</taxon>
        <taxon>Metazoa</taxon>
        <taxon>Chordata</taxon>
        <taxon>Craniata</taxon>
        <taxon>Vertebrata</taxon>
        <taxon>Euteleostomi</taxon>
        <taxon>Actinopterygii</taxon>
        <taxon>Neopterygii</taxon>
        <taxon>Teleostei</taxon>
        <taxon>Ostariophysi</taxon>
        <taxon>Cypriniformes</taxon>
        <taxon>Leuciscidae</taxon>
        <taxon>Phoxininae</taxon>
        <taxon>Phoxinus</taxon>
    </lineage>
</organism>
<proteinExistence type="predicted"/>